<dbReference type="EMBL" id="BMNG01000004">
    <property type="protein sequence ID" value="GGO42173.1"/>
    <property type="molecule type" value="Genomic_DNA"/>
</dbReference>
<feature type="transmembrane region" description="Helical" evidence="10">
    <location>
        <begin position="190"/>
        <end position="211"/>
    </location>
</feature>
<feature type="transmembrane region" description="Helical" evidence="10">
    <location>
        <begin position="76"/>
        <end position="102"/>
    </location>
</feature>
<accession>A0ABQ2LRH0</accession>
<evidence type="ECO:0000256" key="6">
    <source>
        <dbReference type="ARBA" id="ARBA00022989"/>
    </source>
</evidence>
<gene>
    <name evidence="11" type="ORF">GCM10012286_23100</name>
</gene>
<evidence type="ECO:0000256" key="10">
    <source>
        <dbReference type="SAM" id="Phobius"/>
    </source>
</evidence>
<evidence type="ECO:0000256" key="9">
    <source>
        <dbReference type="SAM" id="MobiDB-lite"/>
    </source>
</evidence>
<keyword evidence="6 10" id="KW-1133">Transmembrane helix</keyword>
<keyword evidence="3" id="KW-1003">Cell membrane</keyword>
<evidence type="ECO:0000256" key="7">
    <source>
        <dbReference type="ARBA" id="ARBA00023136"/>
    </source>
</evidence>
<feature type="compositionally biased region" description="Low complexity" evidence="9">
    <location>
        <begin position="359"/>
        <end position="385"/>
    </location>
</feature>
<evidence type="ECO:0000313" key="12">
    <source>
        <dbReference type="Proteomes" id="UP000656881"/>
    </source>
</evidence>
<reference evidence="12" key="1">
    <citation type="journal article" date="2019" name="Int. J. Syst. Evol. Microbiol.">
        <title>The Global Catalogue of Microorganisms (GCM) 10K type strain sequencing project: providing services to taxonomists for standard genome sequencing and annotation.</title>
        <authorList>
            <consortium name="The Broad Institute Genomics Platform"/>
            <consortium name="The Broad Institute Genome Sequencing Center for Infectious Disease"/>
            <person name="Wu L."/>
            <person name="Ma J."/>
        </authorList>
    </citation>
    <scope>NUCLEOTIDE SEQUENCE [LARGE SCALE GENOMIC DNA]</scope>
    <source>
        <strain evidence="12">CGMCC 4.7349</strain>
    </source>
</reference>
<dbReference type="RefSeq" id="WP_189173816.1">
    <property type="nucleotide sequence ID" value="NZ_BMNG01000004.1"/>
</dbReference>
<proteinExistence type="predicted"/>
<feature type="compositionally biased region" description="Low complexity" evidence="9">
    <location>
        <begin position="1"/>
        <end position="11"/>
    </location>
</feature>
<evidence type="ECO:0000313" key="11">
    <source>
        <dbReference type="EMBL" id="GGO42173.1"/>
    </source>
</evidence>
<dbReference type="PANTHER" id="PTHR32196:SF71">
    <property type="entry name" value="AUTOINDUCER 2 IMPORT SYSTEM PERMEASE PROTEIN LSRD"/>
    <property type="match status" value="1"/>
</dbReference>
<feature type="transmembrane region" description="Helical" evidence="10">
    <location>
        <begin position="122"/>
        <end position="143"/>
    </location>
</feature>
<comment type="caution">
    <text evidence="11">The sequence shown here is derived from an EMBL/GenBank/DDBJ whole genome shotgun (WGS) entry which is preliminary data.</text>
</comment>
<evidence type="ECO:0000256" key="3">
    <source>
        <dbReference type="ARBA" id="ARBA00022475"/>
    </source>
</evidence>
<keyword evidence="2" id="KW-0813">Transport</keyword>
<dbReference type="Proteomes" id="UP000656881">
    <property type="component" value="Unassembled WGS sequence"/>
</dbReference>
<dbReference type="Pfam" id="PF02653">
    <property type="entry name" value="BPD_transp_2"/>
    <property type="match status" value="1"/>
</dbReference>
<evidence type="ECO:0000256" key="5">
    <source>
        <dbReference type="ARBA" id="ARBA00022692"/>
    </source>
</evidence>
<feature type="transmembrane region" description="Helical" evidence="10">
    <location>
        <begin position="324"/>
        <end position="341"/>
    </location>
</feature>
<organism evidence="11 12">
    <name type="scientific">Streptomyces lasiicapitis</name>
    <dbReference type="NCBI Taxonomy" id="1923961"/>
    <lineage>
        <taxon>Bacteria</taxon>
        <taxon>Bacillati</taxon>
        <taxon>Actinomycetota</taxon>
        <taxon>Actinomycetes</taxon>
        <taxon>Kitasatosporales</taxon>
        <taxon>Streptomycetaceae</taxon>
        <taxon>Streptomyces</taxon>
    </lineage>
</organism>
<keyword evidence="12" id="KW-1185">Reference proteome</keyword>
<evidence type="ECO:0000256" key="4">
    <source>
        <dbReference type="ARBA" id="ARBA00022519"/>
    </source>
</evidence>
<feature type="transmembrane region" description="Helical" evidence="10">
    <location>
        <begin position="45"/>
        <end position="64"/>
    </location>
</feature>
<evidence type="ECO:0000256" key="2">
    <source>
        <dbReference type="ARBA" id="ARBA00022448"/>
    </source>
</evidence>
<feature type="transmembrane region" description="Helical" evidence="10">
    <location>
        <begin position="242"/>
        <end position="265"/>
    </location>
</feature>
<comment type="subcellular location">
    <subcellularLocation>
        <location evidence="1">Cell membrane</location>
        <topology evidence="1">Multi-pass membrane protein</topology>
    </subcellularLocation>
</comment>
<dbReference type="PANTHER" id="PTHR32196">
    <property type="entry name" value="ABC TRANSPORTER PERMEASE PROTEIN YPHD-RELATED-RELATED"/>
    <property type="match status" value="1"/>
</dbReference>
<keyword evidence="5 10" id="KW-0812">Transmembrane</keyword>
<feature type="transmembrane region" description="Helical" evidence="10">
    <location>
        <begin position="150"/>
        <end position="170"/>
    </location>
</feature>
<dbReference type="InterPro" id="IPR001851">
    <property type="entry name" value="ABC_transp_permease"/>
</dbReference>
<feature type="region of interest" description="Disordered" evidence="9">
    <location>
        <begin position="346"/>
        <end position="385"/>
    </location>
</feature>
<evidence type="ECO:0000256" key="8">
    <source>
        <dbReference type="ARBA" id="ARBA00039381"/>
    </source>
</evidence>
<sequence>MSTGTGTSPGTDTDKATDAAESRAATATTAAYKTIARGLGTGAPVYALLIVLLVALAATDPGFYEPDRFLAFVKRAAPLVILAAGQYLVIVCGEFDLSVGAIVTAGVVATAEVYGTYPDAPWLLMTAGLLLAGAVAGLVNGLITTRLRVPSFITTLGMMLILEGAVFYWTGGSPQGQLPQDFRQVGRGTAMGWLPWAVLACLAAGVLVVLLMRSDFGRTLIATGDSQRAAHLAGVRVHRARVLAFVFSGVAAALAAVLVGGFSGVSAQAGRGYEFEAITAVVLGGVALGGGRGSVVAAMAGAFSLQALFTWLNLQGVSGALESTVQGVIVIAAVGIGAADFSRLRRRRARPPGAPPGSTPGIASGTPPATPSGTSPATPSGGTPS</sequence>
<keyword evidence="4" id="KW-0997">Cell inner membrane</keyword>
<protein>
    <recommendedName>
        <fullName evidence="8">Autoinducer 2 import system permease protein LsrD</fullName>
    </recommendedName>
</protein>
<keyword evidence="7 10" id="KW-0472">Membrane</keyword>
<dbReference type="CDD" id="cd06579">
    <property type="entry name" value="TM_PBP1_transp_AraH_like"/>
    <property type="match status" value="1"/>
</dbReference>
<name>A0ABQ2LRH0_9ACTN</name>
<feature type="region of interest" description="Disordered" evidence="9">
    <location>
        <begin position="1"/>
        <end position="20"/>
    </location>
</feature>
<evidence type="ECO:0000256" key="1">
    <source>
        <dbReference type="ARBA" id="ARBA00004651"/>
    </source>
</evidence>